<evidence type="ECO:0000256" key="1">
    <source>
        <dbReference type="ARBA" id="ARBA00023015"/>
    </source>
</evidence>
<dbReference type="PROSITE" id="PS01117">
    <property type="entry name" value="HTH_MARR_1"/>
    <property type="match status" value="1"/>
</dbReference>
<feature type="coiled-coil region" evidence="4">
    <location>
        <begin position="7"/>
        <end position="34"/>
    </location>
</feature>
<dbReference type="InterPro" id="IPR023187">
    <property type="entry name" value="Tscrpt_reg_MarR-type_CS"/>
</dbReference>
<gene>
    <name evidence="6" type="ORF">SAMN06297144_1201</name>
</gene>
<evidence type="ECO:0000259" key="5">
    <source>
        <dbReference type="SMART" id="SM00347"/>
    </source>
</evidence>
<keyword evidence="4" id="KW-0175">Coiled coil</keyword>
<evidence type="ECO:0000256" key="3">
    <source>
        <dbReference type="ARBA" id="ARBA00023163"/>
    </source>
</evidence>
<dbReference type="GO" id="GO:0003700">
    <property type="term" value="F:DNA-binding transcription factor activity"/>
    <property type="evidence" value="ECO:0007669"/>
    <property type="project" value="InterPro"/>
</dbReference>
<protein>
    <recommendedName>
        <fullName evidence="5">HTH marR-type domain-containing protein</fullName>
    </recommendedName>
</protein>
<dbReference type="Gene3D" id="1.10.10.10">
    <property type="entry name" value="Winged helix-like DNA-binding domain superfamily/Winged helix DNA-binding domain"/>
    <property type="match status" value="1"/>
</dbReference>
<dbReference type="SMART" id="SM00347">
    <property type="entry name" value="HTH_MARR"/>
    <property type="match status" value="1"/>
</dbReference>
<organism evidence="6 7">
    <name type="scientific">Sphingomonas guangdongensis</name>
    <dbReference type="NCBI Taxonomy" id="1141890"/>
    <lineage>
        <taxon>Bacteria</taxon>
        <taxon>Pseudomonadati</taxon>
        <taxon>Pseudomonadota</taxon>
        <taxon>Alphaproteobacteria</taxon>
        <taxon>Sphingomonadales</taxon>
        <taxon>Sphingomonadaceae</taxon>
        <taxon>Sphingomonas</taxon>
    </lineage>
</organism>
<evidence type="ECO:0000313" key="6">
    <source>
        <dbReference type="EMBL" id="SOB80712.1"/>
    </source>
</evidence>
<dbReference type="EMBL" id="OBMI01000001">
    <property type="protein sequence ID" value="SOB80712.1"/>
    <property type="molecule type" value="Genomic_DNA"/>
</dbReference>
<dbReference type="OrthoDB" id="7594920at2"/>
<dbReference type="Proteomes" id="UP000219494">
    <property type="component" value="Unassembled WGS sequence"/>
</dbReference>
<evidence type="ECO:0000256" key="2">
    <source>
        <dbReference type="ARBA" id="ARBA00023125"/>
    </source>
</evidence>
<dbReference type="GO" id="GO:0003677">
    <property type="term" value="F:DNA binding"/>
    <property type="evidence" value="ECO:0007669"/>
    <property type="project" value="UniProtKB-KW"/>
</dbReference>
<dbReference type="RefSeq" id="WP_097063000.1">
    <property type="nucleotide sequence ID" value="NZ_OBMI01000001.1"/>
</dbReference>
<sequence length="168" mass="18535">MIAVDRVSAVLAEIEVLEELLASARRQLQRSSAMARHELAGRVYRMRRQRDAVFGTDATVFGEPAWDMLLDLYQSRQRGGNISVTSACIGSSAAASTALRHLRVLEERGLVRRVRDGSDGRRTFTHLSDGAVKLIDRWLDLAAVSMQQELKPVEPATGRPDGLIPSLP</sequence>
<dbReference type="AlphaFoldDB" id="A0A285QKX1"/>
<keyword evidence="1" id="KW-0805">Transcription regulation</keyword>
<keyword evidence="7" id="KW-1185">Reference proteome</keyword>
<dbReference type="InterPro" id="IPR036390">
    <property type="entry name" value="WH_DNA-bd_sf"/>
</dbReference>
<feature type="domain" description="HTH marR-type" evidence="5">
    <location>
        <begin position="54"/>
        <end position="158"/>
    </location>
</feature>
<accession>A0A285QKX1</accession>
<name>A0A285QKX1_9SPHN</name>
<dbReference type="InterPro" id="IPR000835">
    <property type="entry name" value="HTH_MarR-typ"/>
</dbReference>
<evidence type="ECO:0000256" key="4">
    <source>
        <dbReference type="SAM" id="Coils"/>
    </source>
</evidence>
<reference evidence="6 7" key="1">
    <citation type="submission" date="2017-07" db="EMBL/GenBank/DDBJ databases">
        <authorList>
            <person name="Sun Z.S."/>
            <person name="Albrecht U."/>
            <person name="Echele G."/>
            <person name="Lee C.C."/>
        </authorList>
    </citation>
    <scope>NUCLEOTIDE SEQUENCE [LARGE SCALE GENOMIC DNA]</scope>
    <source>
        <strain evidence="6 7">CGMCC 1.12672</strain>
    </source>
</reference>
<proteinExistence type="predicted"/>
<keyword evidence="2" id="KW-0238">DNA-binding</keyword>
<keyword evidence="3" id="KW-0804">Transcription</keyword>
<dbReference type="InterPro" id="IPR036388">
    <property type="entry name" value="WH-like_DNA-bd_sf"/>
</dbReference>
<evidence type="ECO:0000313" key="7">
    <source>
        <dbReference type="Proteomes" id="UP000219494"/>
    </source>
</evidence>
<dbReference type="SUPFAM" id="SSF46785">
    <property type="entry name" value="Winged helix' DNA-binding domain"/>
    <property type="match status" value="1"/>
</dbReference>